<keyword evidence="2" id="KW-1133">Transmembrane helix</keyword>
<accession>A0A507AZG3</accession>
<dbReference type="InParanoid" id="A0A507AZG3"/>
<evidence type="ECO:0000313" key="4">
    <source>
        <dbReference type="Proteomes" id="UP000319257"/>
    </source>
</evidence>
<name>A0A507AZG3_9PEZI</name>
<reference evidence="3 4" key="1">
    <citation type="submission" date="2019-06" db="EMBL/GenBank/DDBJ databases">
        <title>Draft genome sequence of the filamentous fungus Phialemoniopsis curvata isolated from diesel fuel.</title>
        <authorList>
            <person name="Varaljay V.A."/>
            <person name="Lyon W.J."/>
            <person name="Crouch A.L."/>
            <person name="Drake C.E."/>
            <person name="Hollomon J.M."/>
            <person name="Nadeau L.J."/>
            <person name="Nunn H.S."/>
            <person name="Stevenson B.S."/>
            <person name="Bojanowski C.L."/>
            <person name="Crookes-Goodson W.J."/>
        </authorList>
    </citation>
    <scope>NUCLEOTIDE SEQUENCE [LARGE SCALE GENOMIC DNA]</scope>
    <source>
        <strain evidence="3 4">D216</strain>
    </source>
</reference>
<dbReference type="OrthoDB" id="3800077at2759"/>
<keyword evidence="4" id="KW-1185">Reference proteome</keyword>
<dbReference type="Gene3D" id="3.90.79.10">
    <property type="entry name" value="Nucleoside Triphosphate Pyrophosphohydrolase"/>
    <property type="match status" value="1"/>
</dbReference>
<dbReference type="SUPFAM" id="SSF89372">
    <property type="entry name" value="Fucose-specific lectin"/>
    <property type="match status" value="1"/>
</dbReference>
<organism evidence="3 4">
    <name type="scientific">Thyridium curvatum</name>
    <dbReference type="NCBI Taxonomy" id="1093900"/>
    <lineage>
        <taxon>Eukaryota</taxon>
        <taxon>Fungi</taxon>
        <taxon>Dikarya</taxon>
        <taxon>Ascomycota</taxon>
        <taxon>Pezizomycotina</taxon>
        <taxon>Sordariomycetes</taxon>
        <taxon>Sordariomycetidae</taxon>
        <taxon>Thyridiales</taxon>
        <taxon>Thyridiaceae</taxon>
        <taxon>Thyridium</taxon>
    </lineage>
</organism>
<proteinExistence type="predicted"/>
<evidence type="ECO:0000256" key="2">
    <source>
        <dbReference type="SAM" id="Phobius"/>
    </source>
</evidence>
<dbReference type="GeneID" id="41976065"/>
<protein>
    <submittedName>
        <fullName evidence="3">Uncharacterized protein</fullName>
    </submittedName>
</protein>
<dbReference type="STRING" id="1093900.A0A507AZG3"/>
<sequence length="1129" mass="124288">MIWMIMDSGSPRCPDCGGSTYEEIADIVLRMPWTSGFRVNESSRTIHLVPEDESDVVSSSATAVTHLLKAAQDAGTFAKLASWPGEKLSIMGSPYPFAIDRSIAPYFGIVSAGVHLTAFTRDGQGSIATIWITCRGVNKAIVDEVKAALMRHEFKPSSANAMIDFFVRHVIITAENDGDFAEIVSRLHHKTDYISLLARSKYVGGRDLHAARGPQDLMRSRTKCTSVGLAAAIYRLSGSGGALLPHASAWRRPRDNGGVIMPEIDGRGPPNSPDYCIHRLILRSVRANSWWAACYLFVSGDISIVTHQSKQAYDSFRPLIVYIYHETENARANLNFFIENGLHDQADFLFVFNGESDMIDQIPQHPYIATVQRDNTCFDLGAVGEVLMRNDLWKKYKRFITMNASVRGPFMPVWSRSCWTDLFLKRVTDQVKLVGTTVNCRHMPHLQSMVWATDDVGMGILLDDKLATNASKDDAFGTKDDPVGLSACYSDWRKAVHAEIGTTALVRSQGYEVDALMTSFETKKDIDAYCEANNDFGDDVQFEKGYFGTNLHPYETLFIKTNRNIDPILIDKLTIWQKERGFGSWETCKTSGPGEGLLLFLLCPTQDIDGTFFPCFCTCYKTRSGDMAGWGNPVQGRARTPAFSEPAGLEVVTNHENYPYAYYSNDDAMSQKYPQELPGVNWPRDLPKYDEQDESRHWQQQPETPPRRFTVLPQTGRQRVIWAVVGLVIILAIIGGAIGATVGKKNASSTGSTDASSGTSSTSTAPPIPAASGPAQLKSIKPNSPLGVTAWRKVAGVELYLYYQGPDNILRVSQYDSGRGLPTQNNSYWLQPAAAVASAAPGTPIGATTIVFSTDFQPQIEVFYFSPPDNLLSGVNFNNQNKPPARADGVADFNLTSHPESSIATYWPYIIYQDIKNNIIEMRNMLDGYGAGLFGPSIRYFATNQNVVGMQGSDLGIVPLSAAFETAGQPGGYGVVYQRGDGTLSTFVPNAASTTNVTRSWPSNVAFPNIVIPKGNAIEAFATARPNDSKKRTNTFILYQATDGAINMVWQDDDVGWKTSRPAVLSKADNGTRIGCITMPMSHINTDGRPLLLEQASGETRCYFQRDVRVVEVRLNGTDWIELGTVPIP</sequence>
<keyword evidence="2" id="KW-0812">Transmembrane</keyword>
<comment type="caution">
    <text evidence="3">The sequence shown here is derived from an EMBL/GenBank/DDBJ whole genome shotgun (WGS) entry which is preliminary data.</text>
</comment>
<feature type="compositionally biased region" description="Low complexity" evidence="1">
    <location>
        <begin position="747"/>
        <end position="775"/>
    </location>
</feature>
<evidence type="ECO:0000256" key="1">
    <source>
        <dbReference type="SAM" id="MobiDB-lite"/>
    </source>
</evidence>
<dbReference type="EMBL" id="SKBQ01000058">
    <property type="protein sequence ID" value="TPX10399.1"/>
    <property type="molecule type" value="Genomic_DNA"/>
</dbReference>
<dbReference type="Gene3D" id="2.120.10.70">
    <property type="entry name" value="Fucose-specific lectin"/>
    <property type="match status" value="1"/>
</dbReference>
<feature type="region of interest" description="Disordered" evidence="1">
    <location>
        <begin position="744"/>
        <end position="779"/>
    </location>
</feature>
<feature type="region of interest" description="Disordered" evidence="1">
    <location>
        <begin position="680"/>
        <end position="711"/>
    </location>
</feature>
<evidence type="ECO:0000313" key="3">
    <source>
        <dbReference type="EMBL" id="TPX10399.1"/>
    </source>
</evidence>
<dbReference type="AlphaFoldDB" id="A0A507AZG3"/>
<dbReference type="RefSeq" id="XP_030992110.1">
    <property type="nucleotide sequence ID" value="XM_031143493.1"/>
</dbReference>
<dbReference type="Proteomes" id="UP000319257">
    <property type="component" value="Unassembled WGS sequence"/>
</dbReference>
<feature type="compositionally biased region" description="Basic and acidic residues" evidence="1">
    <location>
        <begin position="685"/>
        <end position="697"/>
    </location>
</feature>
<keyword evidence="2" id="KW-0472">Membrane</keyword>
<feature type="transmembrane region" description="Helical" evidence="2">
    <location>
        <begin position="720"/>
        <end position="742"/>
    </location>
</feature>
<gene>
    <name evidence="3" type="ORF">E0L32_008618</name>
</gene>